<evidence type="ECO:0000256" key="1">
    <source>
        <dbReference type="SAM" id="MobiDB-lite"/>
    </source>
</evidence>
<comment type="caution">
    <text evidence="2">The sequence shown here is derived from an EMBL/GenBank/DDBJ whole genome shotgun (WGS) entry which is preliminary data.</text>
</comment>
<dbReference type="EMBL" id="AHHH01000346">
    <property type="protein sequence ID" value="ESU40053.1"/>
    <property type="molecule type" value="Genomic_DNA"/>
</dbReference>
<sequence length="62" mass="6792">MATNGRTAVDTQKQRHIAVGASCMLCTDYLTIEMQKPQSASPLSRSAWHGAERMRCSNGHLS</sequence>
<protein>
    <submittedName>
        <fullName evidence="2">Uncharacterized protein</fullName>
    </submittedName>
</protein>
<accession>V6TM28</accession>
<feature type="region of interest" description="Disordered" evidence="1">
    <location>
        <begin position="38"/>
        <end position="62"/>
    </location>
</feature>
<reference evidence="2 3" key="2">
    <citation type="journal article" date="2013" name="Genome Biol. Evol.">
        <title>Genome sequencing of Giardia lamblia genotypes A2 and B isolates (DH and GS) and comparative analysis with the genomes of genotypes A1 and E (WB and Pig).</title>
        <authorList>
            <person name="Adam R.D."/>
            <person name="Dahlstrom E.W."/>
            <person name="Martens C.A."/>
            <person name="Bruno D.P."/>
            <person name="Barbian K.D."/>
            <person name="Ricklefs S.M."/>
            <person name="Hernandez M.M."/>
            <person name="Narla N.P."/>
            <person name="Patel R.B."/>
            <person name="Porcella S.F."/>
            <person name="Nash T.E."/>
        </authorList>
    </citation>
    <scope>NUCLEOTIDE SEQUENCE [LARGE SCALE GENOMIC DNA]</scope>
    <source>
        <strain evidence="2 3">GS</strain>
    </source>
</reference>
<dbReference type="Proteomes" id="UP000018040">
    <property type="component" value="Unassembled WGS sequence"/>
</dbReference>
<organism evidence="2 3">
    <name type="scientific">Giardia intestinalis</name>
    <name type="common">Giardia lamblia</name>
    <dbReference type="NCBI Taxonomy" id="5741"/>
    <lineage>
        <taxon>Eukaryota</taxon>
        <taxon>Metamonada</taxon>
        <taxon>Diplomonadida</taxon>
        <taxon>Hexamitidae</taxon>
        <taxon>Giardiinae</taxon>
        <taxon>Giardia</taxon>
    </lineage>
</organism>
<evidence type="ECO:0000313" key="3">
    <source>
        <dbReference type="Proteomes" id="UP000018040"/>
    </source>
</evidence>
<evidence type="ECO:0000313" key="2">
    <source>
        <dbReference type="EMBL" id="ESU40053.1"/>
    </source>
</evidence>
<dbReference type="AlphaFoldDB" id="V6TM28"/>
<gene>
    <name evidence="2" type="ORF">GSB_152699</name>
</gene>
<name>V6TM28_GIAIN</name>
<proteinExistence type="predicted"/>
<reference evidence="3" key="1">
    <citation type="submission" date="2012-02" db="EMBL/GenBank/DDBJ databases">
        <title>Genome sequencing of Giardia lamblia Genotypes A2 and B isolates (DH and GS) and comparative analysis with the genomes of Genotypes A1 and E (WB and Pig).</title>
        <authorList>
            <person name="Adam R."/>
            <person name="Dahlstrom E."/>
            <person name="Martens C."/>
            <person name="Bruno D."/>
            <person name="Barbian K."/>
            <person name="Porcella S.F."/>
            <person name="Nash T."/>
        </authorList>
    </citation>
    <scope>NUCLEOTIDE SEQUENCE</scope>
    <source>
        <strain evidence="3">GS</strain>
    </source>
</reference>